<dbReference type="InterPro" id="IPR011704">
    <property type="entry name" value="ATPase_dyneun-rel_AAA"/>
</dbReference>
<dbReference type="InterPro" id="IPR027417">
    <property type="entry name" value="P-loop_NTPase"/>
</dbReference>
<reference evidence="8" key="1">
    <citation type="submission" date="2017-02" db="UniProtKB">
        <authorList>
            <consortium name="WormBaseParasite"/>
        </authorList>
    </citation>
    <scope>IDENTIFICATION</scope>
</reference>
<evidence type="ECO:0000259" key="4">
    <source>
        <dbReference type="Pfam" id="PF07728"/>
    </source>
</evidence>
<evidence type="ECO:0000313" key="7">
    <source>
        <dbReference type="Proteomes" id="UP000278807"/>
    </source>
</evidence>
<dbReference type="OrthoDB" id="422220at2759"/>
<feature type="domain" description="ATPase dynein-related AAA" evidence="4">
    <location>
        <begin position="83"/>
        <end position="203"/>
    </location>
</feature>
<feature type="compositionally biased region" description="Basic residues" evidence="3">
    <location>
        <begin position="1"/>
        <end position="21"/>
    </location>
</feature>
<dbReference type="WBParaSite" id="HNAJ_0000561501-mRNA-1">
    <property type="protein sequence ID" value="HNAJ_0000561501-mRNA-1"/>
    <property type="gene ID" value="HNAJ_0000561501"/>
</dbReference>
<dbReference type="InterPro" id="IPR040848">
    <property type="entry name" value="AAA_lid_7"/>
</dbReference>
<dbReference type="GO" id="GO:0000027">
    <property type="term" value="P:ribosomal large subunit assembly"/>
    <property type="evidence" value="ECO:0007669"/>
    <property type="project" value="TreeGrafter"/>
</dbReference>
<protein>
    <submittedName>
        <fullName evidence="8">Midasin</fullName>
    </submittedName>
</protein>
<proteinExistence type="predicted"/>
<reference evidence="6 7" key="2">
    <citation type="submission" date="2018-11" db="EMBL/GenBank/DDBJ databases">
        <authorList>
            <consortium name="Pathogen Informatics"/>
        </authorList>
    </citation>
    <scope>NUCLEOTIDE SEQUENCE [LARGE SCALE GENOMIC DNA]</scope>
</reference>
<keyword evidence="1" id="KW-0547">Nucleotide-binding</keyword>
<dbReference type="AlphaFoldDB" id="A0A0R3TEX6"/>
<feature type="domain" description="Midasin AAA lid" evidence="5">
    <location>
        <begin position="244"/>
        <end position="330"/>
    </location>
</feature>
<dbReference type="Pfam" id="PF07728">
    <property type="entry name" value="AAA_5"/>
    <property type="match status" value="1"/>
</dbReference>
<evidence type="ECO:0000259" key="5">
    <source>
        <dbReference type="Pfam" id="PF17867"/>
    </source>
</evidence>
<keyword evidence="7" id="KW-1185">Reference proteome</keyword>
<dbReference type="Pfam" id="PF17867">
    <property type="entry name" value="AAA_lid_7"/>
    <property type="match status" value="1"/>
</dbReference>
<evidence type="ECO:0000256" key="3">
    <source>
        <dbReference type="SAM" id="MobiDB-lite"/>
    </source>
</evidence>
<feature type="region of interest" description="Disordered" evidence="3">
    <location>
        <begin position="1"/>
        <end position="34"/>
    </location>
</feature>
<gene>
    <name evidence="6" type="ORF">HNAJ_LOCUS5613</name>
</gene>
<dbReference type="PANTHER" id="PTHR48103">
    <property type="entry name" value="MIDASIN-RELATED"/>
    <property type="match status" value="1"/>
</dbReference>
<evidence type="ECO:0000256" key="2">
    <source>
        <dbReference type="ARBA" id="ARBA00022840"/>
    </source>
</evidence>
<sequence>MSMKKRKASTKVRSDAKKRKTDKSVPGADSSATSGAIGPAVSNFLPNDKTTECKTDLAFAPLPWFMDTAASVSLCIDRNEVPLICGPVGCGKSSIVDYLAKVRGAKALRMQISEQTDTKALLGAYCCSNSPGVFLWRPGCLTHCMTTGKWLILEDVDKGSADLPILLSPLLRGMKDSSSQVIHPNTGEPIPCHQDFRLILTLRTLSSPLGYSDYSSQLDIYLNNCTVICMNGMPADIIEQASIIQKFNPDLVPLSRRLLSDFSLLKHIGAPSGNNQRSVCSRDFFKFVSRIRNIADGSKDSALELYLNALDCFVCSQTSGSARDEVAVHLGGLFNFSREEAIKIWHSRRPELCLNRALTRVEAGRAVIPITKSIHWELQLTK</sequence>
<evidence type="ECO:0000313" key="8">
    <source>
        <dbReference type="WBParaSite" id="HNAJ_0000561501-mRNA-1"/>
    </source>
</evidence>
<dbReference type="Proteomes" id="UP000278807">
    <property type="component" value="Unassembled WGS sequence"/>
</dbReference>
<dbReference type="GO" id="GO:0005634">
    <property type="term" value="C:nucleus"/>
    <property type="evidence" value="ECO:0007669"/>
    <property type="project" value="TreeGrafter"/>
</dbReference>
<dbReference type="EMBL" id="UZAE01005022">
    <property type="protein sequence ID" value="VDO01473.1"/>
    <property type="molecule type" value="Genomic_DNA"/>
</dbReference>
<evidence type="ECO:0000313" key="6">
    <source>
        <dbReference type="EMBL" id="VDO01473.1"/>
    </source>
</evidence>
<dbReference type="GO" id="GO:0016887">
    <property type="term" value="F:ATP hydrolysis activity"/>
    <property type="evidence" value="ECO:0007669"/>
    <property type="project" value="InterPro"/>
</dbReference>
<dbReference type="GO" id="GO:0030687">
    <property type="term" value="C:preribosome, large subunit precursor"/>
    <property type="evidence" value="ECO:0007669"/>
    <property type="project" value="TreeGrafter"/>
</dbReference>
<organism evidence="8">
    <name type="scientific">Rodentolepis nana</name>
    <name type="common">Dwarf tapeworm</name>
    <name type="synonym">Hymenolepis nana</name>
    <dbReference type="NCBI Taxonomy" id="102285"/>
    <lineage>
        <taxon>Eukaryota</taxon>
        <taxon>Metazoa</taxon>
        <taxon>Spiralia</taxon>
        <taxon>Lophotrochozoa</taxon>
        <taxon>Platyhelminthes</taxon>
        <taxon>Cestoda</taxon>
        <taxon>Eucestoda</taxon>
        <taxon>Cyclophyllidea</taxon>
        <taxon>Hymenolepididae</taxon>
        <taxon>Rodentolepis</taxon>
    </lineage>
</organism>
<dbReference type="Gene3D" id="3.40.50.300">
    <property type="entry name" value="P-loop containing nucleotide triphosphate hydrolases"/>
    <property type="match status" value="1"/>
</dbReference>
<dbReference type="SUPFAM" id="SSF52540">
    <property type="entry name" value="P-loop containing nucleoside triphosphate hydrolases"/>
    <property type="match status" value="1"/>
</dbReference>
<evidence type="ECO:0000256" key="1">
    <source>
        <dbReference type="ARBA" id="ARBA00022741"/>
    </source>
</evidence>
<dbReference type="STRING" id="102285.A0A0R3TEX6"/>
<dbReference type="GO" id="GO:0005524">
    <property type="term" value="F:ATP binding"/>
    <property type="evidence" value="ECO:0007669"/>
    <property type="project" value="UniProtKB-KW"/>
</dbReference>
<dbReference type="GO" id="GO:0000055">
    <property type="term" value="P:ribosomal large subunit export from nucleus"/>
    <property type="evidence" value="ECO:0007669"/>
    <property type="project" value="TreeGrafter"/>
</dbReference>
<keyword evidence="2" id="KW-0067">ATP-binding</keyword>
<name>A0A0R3TEX6_RODNA</name>
<dbReference type="PANTHER" id="PTHR48103:SF2">
    <property type="entry name" value="MIDASIN"/>
    <property type="match status" value="1"/>
</dbReference>
<accession>A0A0R3TEX6</accession>